<evidence type="ECO:0000313" key="6">
    <source>
        <dbReference type="Proteomes" id="UP000244496"/>
    </source>
</evidence>
<dbReference type="GO" id="GO:0005615">
    <property type="term" value="C:extracellular space"/>
    <property type="evidence" value="ECO:0007669"/>
    <property type="project" value="InterPro"/>
</dbReference>
<gene>
    <name evidence="5" type="ORF">HYN69_19185</name>
</gene>
<dbReference type="SUPFAM" id="SSF51120">
    <property type="entry name" value="beta-Roll"/>
    <property type="match status" value="1"/>
</dbReference>
<feature type="domain" description="Peptidase M10 serralysin C-terminal" evidence="4">
    <location>
        <begin position="38"/>
        <end position="155"/>
    </location>
</feature>
<keyword evidence="2" id="KW-0964">Secreted</keyword>
<sequence length="158" mass="15907">MDGSGTRASLDWDSVAGNTGRTGIYVLEVRDGAVTTNLIDQITGGAGDDTVSGGNDTDMFVFNSPDDGVDTITDFASGVDDIGISVAGFGSELVAGGSASVQNVGDVSSATDAQFIFETNATGGNLCWDNDGGASDNAVLLARLTGVSGLTSADFFLF</sequence>
<dbReference type="AlphaFoldDB" id="A0A2S0USD7"/>
<organism evidence="5 6">
    <name type="scientific">Paragemmobacter aquarius</name>
    <dbReference type="NCBI Taxonomy" id="2169400"/>
    <lineage>
        <taxon>Bacteria</taxon>
        <taxon>Pseudomonadati</taxon>
        <taxon>Pseudomonadota</taxon>
        <taxon>Alphaproteobacteria</taxon>
        <taxon>Rhodobacterales</taxon>
        <taxon>Paracoccaceae</taxon>
        <taxon>Paragemmobacter</taxon>
    </lineage>
</organism>
<dbReference type="GO" id="GO:0005509">
    <property type="term" value="F:calcium ion binding"/>
    <property type="evidence" value="ECO:0007669"/>
    <property type="project" value="InterPro"/>
</dbReference>
<protein>
    <recommendedName>
        <fullName evidence="4">Peptidase M10 serralysin C-terminal domain-containing protein</fullName>
    </recommendedName>
</protein>
<evidence type="ECO:0000256" key="3">
    <source>
        <dbReference type="ARBA" id="ARBA00022737"/>
    </source>
</evidence>
<name>A0A2S0USD7_9RHOB</name>
<keyword evidence="6" id="KW-1185">Reference proteome</keyword>
<keyword evidence="5" id="KW-0614">Plasmid</keyword>
<dbReference type="KEGG" id="geh:HYN69_19185"/>
<accession>A0A2S0USD7</accession>
<proteinExistence type="predicted"/>
<dbReference type="Gene3D" id="2.150.10.10">
    <property type="entry name" value="Serralysin-like metalloprotease, C-terminal"/>
    <property type="match status" value="1"/>
</dbReference>
<evidence type="ECO:0000256" key="2">
    <source>
        <dbReference type="ARBA" id="ARBA00022525"/>
    </source>
</evidence>
<dbReference type="Pfam" id="PF08548">
    <property type="entry name" value="Peptidase_M10_C"/>
    <property type="match status" value="1"/>
</dbReference>
<geneLocation type="plasmid" evidence="5">
    <name>unnamed1</name>
</geneLocation>
<evidence type="ECO:0000256" key="1">
    <source>
        <dbReference type="ARBA" id="ARBA00004613"/>
    </source>
</evidence>
<dbReference type="EMBL" id="CP028919">
    <property type="protein sequence ID" value="AWB50728.1"/>
    <property type="molecule type" value="Genomic_DNA"/>
</dbReference>
<comment type="subcellular location">
    <subcellularLocation>
        <location evidence="1">Secreted</location>
    </subcellularLocation>
</comment>
<keyword evidence="3" id="KW-0677">Repeat</keyword>
<dbReference type="InterPro" id="IPR011049">
    <property type="entry name" value="Serralysin-like_metalloprot_C"/>
</dbReference>
<dbReference type="InterPro" id="IPR013858">
    <property type="entry name" value="Peptidase_M10B_C"/>
</dbReference>
<reference evidence="5 6" key="1">
    <citation type="submission" date="2018-04" db="EMBL/GenBank/DDBJ databases">
        <title>Genome sequencing of Gemmobacter.</title>
        <authorList>
            <person name="Yi H."/>
            <person name="Baek M.-G."/>
        </authorList>
    </citation>
    <scope>NUCLEOTIDE SEQUENCE [LARGE SCALE GENOMIC DNA]</scope>
    <source>
        <strain evidence="5 6">HYN0069</strain>
        <plasmid evidence="6">Plasmid unnamed1</plasmid>
    </source>
</reference>
<evidence type="ECO:0000259" key="4">
    <source>
        <dbReference type="Pfam" id="PF08548"/>
    </source>
</evidence>
<dbReference type="Proteomes" id="UP000244496">
    <property type="component" value="Plasmid unnamed1"/>
</dbReference>
<evidence type="ECO:0000313" key="5">
    <source>
        <dbReference type="EMBL" id="AWB50728.1"/>
    </source>
</evidence>